<dbReference type="RefSeq" id="WP_089708185.1">
    <property type="nucleotide sequence ID" value="NZ_FMAR01000001.1"/>
</dbReference>
<keyword evidence="4" id="KW-1185">Reference proteome</keyword>
<feature type="chain" id="PRO_5008687869" description="DUF5683 domain-containing protein" evidence="1">
    <location>
        <begin position="30"/>
        <end position="238"/>
    </location>
</feature>
<dbReference type="OrthoDB" id="9813910at2"/>
<dbReference type="InterPro" id="IPR043738">
    <property type="entry name" value="DUF5683"/>
</dbReference>
<reference evidence="3 4" key="1">
    <citation type="submission" date="2016-08" db="EMBL/GenBank/DDBJ databases">
        <authorList>
            <person name="Seilhamer J.J."/>
        </authorList>
    </citation>
    <scope>NUCLEOTIDE SEQUENCE [LARGE SCALE GENOMIC DNA]</scope>
    <source>
        <strain evidence="3 4">A37T2</strain>
    </source>
</reference>
<evidence type="ECO:0000259" key="2">
    <source>
        <dbReference type="Pfam" id="PF18935"/>
    </source>
</evidence>
<proteinExistence type="predicted"/>
<feature type="domain" description="DUF5683" evidence="2">
    <location>
        <begin position="78"/>
        <end position="216"/>
    </location>
</feature>
<accession>A0A1C3Z5J8</accession>
<protein>
    <recommendedName>
        <fullName evidence="2">DUF5683 domain-containing protein</fullName>
    </recommendedName>
</protein>
<dbReference type="Pfam" id="PF18935">
    <property type="entry name" value="DUF5683"/>
    <property type="match status" value="1"/>
</dbReference>
<sequence length="238" mass="26825">MGNNRSLAALWRCIFVLVLLAATCPLAQAQDTVTNATKVRIGAQIAQRDSAARHPQMILSDSAKAAHKDSIKLEKKRLHDPRKAAFYSVVLPGLGQAYNHEYWKLPIVYAALGTAVGVFVFNYKEFVDFRNAYRLRLSGNPDVKDKYYDIYPDASQLKYIRDYYRQYVDYSVLGFIVVYGLNIVDATVFAHLKQFDISPDLSMKVMPTLINNRTPGISVRIALGGSKPIPSYASYQQY</sequence>
<evidence type="ECO:0000313" key="4">
    <source>
        <dbReference type="Proteomes" id="UP000242818"/>
    </source>
</evidence>
<dbReference type="EMBL" id="FMAR01000001">
    <property type="protein sequence ID" value="SCB77528.1"/>
    <property type="molecule type" value="Genomic_DNA"/>
</dbReference>
<evidence type="ECO:0000256" key="1">
    <source>
        <dbReference type="SAM" id="SignalP"/>
    </source>
</evidence>
<dbReference type="Proteomes" id="UP000242818">
    <property type="component" value="Unassembled WGS sequence"/>
</dbReference>
<name>A0A1C3Z5J8_9BACT</name>
<dbReference type="AlphaFoldDB" id="A0A1C3Z5J8"/>
<keyword evidence="1" id="KW-0732">Signal</keyword>
<feature type="signal peptide" evidence="1">
    <location>
        <begin position="1"/>
        <end position="29"/>
    </location>
</feature>
<dbReference type="STRING" id="1335309.GA0116948_101246"/>
<gene>
    <name evidence="3" type="ORF">GA0116948_101246</name>
</gene>
<organism evidence="3 4">
    <name type="scientific">Chitinophaga costaii</name>
    <dbReference type="NCBI Taxonomy" id="1335309"/>
    <lineage>
        <taxon>Bacteria</taxon>
        <taxon>Pseudomonadati</taxon>
        <taxon>Bacteroidota</taxon>
        <taxon>Chitinophagia</taxon>
        <taxon>Chitinophagales</taxon>
        <taxon>Chitinophagaceae</taxon>
        <taxon>Chitinophaga</taxon>
    </lineage>
</organism>
<evidence type="ECO:0000313" key="3">
    <source>
        <dbReference type="EMBL" id="SCB77528.1"/>
    </source>
</evidence>